<evidence type="ECO:0000256" key="8">
    <source>
        <dbReference type="SAM" id="SignalP"/>
    </source>
</evidence>
<dbReference type="InterPro" id="IPR036179">
    <property type="entry name" value="Ig-like_dom_sf"/>
</dbReference>
<dbReference type="SMART" id="SM00409">
    <property type="entry name" value="IG"/>
    <property type="match status" value="1"/>
</dbReference>
<dbReference type="InterPro" id="IPR052659">
    <property type="entry name" value="Nectin/PVR"/>
</dbReference>
<dbReference type="InterPro" id="IPR013783">
    <property type="entry name" value="Ig-like_fold"/>
</dbReference>
<dbReference type="GO" id="GO:0043296">
    <property type="term" value="C:apical junction complex"/>
    <property type="evidence" value="ECO:0007669"/>
    <property type="project" value="TreeGrafter"/>
</dbReference>
<dbReference type="GO" id="GO:0005925">
    <property type="term" value="C:focal adhesion"/>
    <property type="evidence" value="ECO:0007669"/>
    <property type="project" value="TreeGrafter"/>
</dbReference>
<dbReference type="GO" id="GO:0050862">
    <property type="term" value="P:positive regulation of T cell receptor signaling pathway"/>
    <property type="evidence" value="ECO:0007669"/>
    <property type="project" value="TreeGrafter"/>
</dbReference>
<dbReference type="SMART" id="SM00406">
    <property type="entry name" value="IGv"/>
    <property type="match status" value="1"/>
</dbReference>
<dbReference type="GO" id="GO:0046814">
    <property type="term" value="P:coreceptor-mediated virion attachment to host cell"/>
    <property type="evidence" value="ECO:0007669"/>
    <property type="project" value="TreeGrafter"/>
</dbReference>
<feature type="signal peptide" evidence="8">
    <location>
        <begin position="1"/>
        <end position="27"/>
    </location>
</feature>
<sequence length="405" mass="43753">MDLRTPLARSPLPLLLTLLLLLELDRAASEVAVQVLTNVTGLLGNSAYLFCSLALSGNVTVTQVTWMRKNPAGNPTKVAVFHPKKGPSIAESSRVKFLATKLDGDQWNASLSISHLSVTDEGSYECQFATFPTGSRSASVWLEVLAEPVSTVERLEPSPILKEQALAKCISVGGRPPPKIDWLSDLNGTVNETHEPGLLSGTFTVTSTYSSVPSSQVDGKNVTCRVKHESLTKPELKTVTLSSPYPPEVTISGYDDNWYVGLTGVVLTCDAQSKPEPTSYKWSTATGPLPNTTEPQGNQLLINTVDKATLNNVTFLCNVTNALGSGQAQKVIHVKDVEQPRLTTGAIIGIVIGVVVFVAVFIVSAVVVWRYCPFQPSRSNRRSDTEYSAVNDVEMRDMRSPNHGT</sequence>
<dbReference type="GO" id="GO:0002860">
    <property type="term" value="P:positive regulation of natural killer cell mediated cytotoxicity directed against tumor cell target"/>
    <property type="evidence" value="ECO:0007669"/>
    <property type="project" value="TreeGrafter"/>
</dbReference>
<evidence type="ECO:0000256" key="4">
    <source>
        <dbReference type="ARBA" id="ARBA00023136"/>
    </source>
</evidence>
<evidence type="ECO:0000256" key="1">
    <source>
        <dbReference type="ARBA" id="ARBA00004479"/>
    </source>
</evidence>
<dbReference type="GO" id="GO:0005886">
    <property type="term" value="C:plasma membrane"/>
    <property type="evidence" value="ECO:0007669"/>
    <property type="project" value="Ensembl"/>
</dbReference>
<dbReference type="Ensembl" id="ENSCGRT00001021044.1">
    <property type="protein sequence ID" value="ENSCGRP00001016800.1"/>
    <property type="gene ID" value="ENSCGRG00001017036.1"/>
</dbReference>
<dbReference type="GO" id="GO:0001675">
    <property type="term" value="P:acrosome assembly"/>
    <property type="evidence" value="ECO:0007669"/>
    <property type="project" value="TreeGrafter"/>
</dbReference>
<organism evidence="10 11">
    <name type="scientific">Cricetulus griseus</name>
    <name type="common">Chinese hamster</name>
    <name type="synonym">Cricetulus barabensis griseus</name>
    <dbReference type="NCBI Taxonomy" id="10029"/>
    <lineage>
        <taxon>Eukaryota</taxon>
        <taxon>Metazoa</taxon>
        <taxon>Chordata</taxon>
        <taxon>Craniata</taxon>
        <taxon>Vertebrata</taxon>
        <taxon>Euteleostomi</taxon>
        <taxon>Mammalia</taxon>
        <taxon>Eutheria</taxon>
        <taxon>Euarchontoglires</taxon>
        <taxon>Glires</taxon>
        <taxon>Rodentia</taxon>
        <taxon>Myomorpha</taxon>
        <taxon>Muroidea</taxon>
        <taxon>Cricetidae</taxon>
        <taxon>Cricetinae</taxon>
        <taxon>Cricetulus</taxon>
    </lineage>
</organism>
<dbReference type="GO" id="GO:0007156">
    <property type="term" value="P:homophilic cell adhesion via plasma membrane adhesion molecules"/>
    <property type="evidence" value="ECO:0007669"/>
    <property type="project" value="TreeGrafter"/>
</dbReference>
<dbReference type="InterPro" id="IPR007110">
    <property type="entry name" value="Ig-like_dom"/>
</dbReference>
<feature type="domain" description="Ig-like" evidence="9">
    <location>
        <begin position="148"/>
        <end position="240"/>
    </location>
</feature>
<dbReference type="PROSITE" id="PS50835">
    <property type="entry name" value="IG_LIKE"/>
    <property type="match status" value="3"/>
</dbReference>
<dbReference type="GO" id="GO:0033005">
    <property type="term" value="P:positive regulation of mast cell activation"/>
    <property type="evidence" value="ECO:0007669"/>
    <property type="project" value="TreeGrafter"/>
</dbReference>
<dbReference type="GO" id="GO:0002891">
    <property type="term" value="P:positive regulation of immunoglobulin mediated immune response"/>
    <property type="evidence" value="ECO:0007669"/>
    <property type="project" value="TreeGrafter"/>
</dbReference>
<keyword evidence="2 7" id="KW-0812">Transmembrane</keyword>
<dbReference type="PANTHER" id="PTHR47387">
    <property type="entry name" value="NECTIN-2"/>
    <property type="match status" value="1"/>
</dbReference>
<dbReference type="PANTHER" id="PTHR47387:SF2">
    <property type="entry name" value="PVR CELL ADHESION MOLECULE"/>
    <property type="match status" value="1"/>
</dbReference>
<dbReference type="Gene3D" id="2.60.40.10">
    <property type="entry name" value="Immunoglobulins"/>
    <property type="match status" value="3"/>
</dbReference>
<dbReference type="GO" id="GO:0016477">
    <property type="term" value="P:cell migration"/>
    <property type="evidence" value="ECO:0007669"/>
    <property type="project" value="Ensembl"/>
</dbReference>
<feature type="region of interest" description="Disordered" evidence="6">
    <location>
        <begin position="381"/>
        <end position="405"/>
    </location>
</feature>
<feature type="transmembrane region" description="Helical" evidence="7">
    <location>
        <begin position="346"/>
        <end position="372"/>
    </location>
</feature>
<dbReference type="GO" id="GO:0009986">
    <property type="term" value="C:cell surface"/>
    <property type="evidence" value="ECO:0007669"/>
    <property type="project" value="Ensembl"/>
</dbReference>
<dbReference type="InterPro" id="IPR003599">
    <property type="entry name" value="Ig_sub"/>
</dbReference>
<evidence type="ECO:0000256" key="3">
    <source>
        <dbReference type="ARBA" id="ARBA00022989"/>
    </source>
</evidence>
<name>A0A8C2QJR0_CRIGR</name>
<proteinExistence type="predicted"/>
<comment type="subcellular location">
    <subcellularLocation>
        <location evidence="1">Membrane</location>
        <topology evidence="1">Single-pass type I membrane protein</topology>
    </subcellularLocation>
</comment>
<evidence type="ECO:0000256" key="6">
    <source>
        <dbReference type="SAM" id="MobiDB-lite"/>
    </source>
</evidence>
<feature type="domain" description="Ig-like" evidence="9">
    <location>
        <begin position="247"/>
        <end position="333"/>
    </location>
</feature>
<keyword evidence="4 7" id="KW-0472">Membrane</keyword>
<keyword evidence="5" id="KW-1015">Disulfide bond</keyword>
<evidence type="ECO:0000256" key="5">
    <source>
        <dbReference type="ARBA" id="ARBA00023157"/>
    </source>
</evidence>
<accession>A0A8C2QJR0</accession>
<keyword evidence="3 7" id="KW-1133">Transmembrane helix</keyword>
<dbReference type="Pfam" id="PF08205">
    <property type="entry name" value="C2-set_2"/>
    <property type="match status" value="1"/>
</dbReference>
<reference evidence="10" key="2">
    <citation type="submission" date="2025-09" db="UniProtKB">
        <authorList>
            <consortium name="Ensembl"/>
        </authorList>
    </citation>
    <scope>IDENTIFICATION</scope>
</reference>
<feature type="chain" id="PRO_5034279633" evidence="8">
    <location>
        <begin position="28"/>
        <end position="405"/>
    </location>
</feature>
<dbReference type="AlphaFoldDB" id="A0A8C2QJR0"/>
<reference evidence="10" key="1">
    <citation type="submission" date="2025-08" db="UniProtKB">
        <authorList>
            <consortium name="Ensembl"/>
        </authorList>
    </citation>
    <scope>IDENTIFICATION</scope>
</reference>
<dbReference type="GO" id="GO:0045503">
    <property type="term" value="F:dynein light chain binding"/>
    <property type="evidence" value="ECO:0007669"/>
    <property type="project" value="Ensembl"/>
</dbReference>
<evidence type="ECO:0000256" key="2">
    <source>
        <dbReference type="ARBA" id="ARBA00022692"/>
    </source>
</evidence>
<feature type="compositionally biased region" description="Basic and acidic residues" evidence="6">
    <location>
        <begin position="393"/>
        <end position="405"/>
    </location>
</feature>
<evidence type="ECO:0000313" key="10">
    <source>
        <dbReference type="Ensembl" id="ENSCGRP00001016800.1"/>
    </source>
</evidence>
<dbReference type="SUPFAM" id="SSF48726">
    <property type="entry name" value="Immunoglobulin"/>
    <property type="match status" value="3"/>
</dbReference>
<feature type="domain" description="Ig-like" evidence="9">
    <location>
        <begin position="13"/>
        <end position="139"/>
    </location>
</feature>
<evidence type="ECO:0000259" key="9">
    <source>
        <dbReference type="PROSITE" id="PS50835"/>
    </source>
</evidence>
<evidence type="ECO:0000256" key="7">
    <source>
        <dbReference type="SAM" id="Phobius"/>
    </source>
</evidence>
<dbReference type="Pfam" id="PF07686">
    <property type="entry name" value="V-set"/>
    <property type="match status" value="1"/>
</dbReference>
<dbReference type="Proteomes" id="UP000694386">
    <property type="component" value="Unplaced"/>
</dbReference>
<dbReference type="GO" id="GO:0050839">
    <property type="term" value="F:cell adhesion molecule binding"/>
    <property type="evidence" value="ECO:0007669"/>
    <property type="project" value="TreeGrafter"/>
</dbReference>
<dbReference type="InterPro" id="IPR013162">
    <property type="entry name" value="CD80_C2-set"/>
</dbReference>
<protein>
    <submittedName>
        <fullName evidence="10">Poliovirus receptor</fullName>
    </submittedName>
</protein>
<keyword evidence="8" id="KW-0732">Signal</keyword>
<dbReference type="InterPro" id="IPR013106">
    <property type="entry name" value="Ig_V-set"/>
</dbReference>
<evidence type="ECO:0000313" key="11">
    <source>
        <dbReference type="Proteomes" id="UP000694386"/>
    </source>
</evidence>